<dbReference type="GO" id="GO:0003677">
    <property type="term" value="F:DNA binding"/>
    <property type="evidence" value="ECO:0007669"/>
    <property type="project" value="UniProtKB-KW"/>
</dbReference>
<feature type="domain" description="C2H2-type" evidence="12">
    <location>
        <begin position="435"/>
        <end position="462"/>
    </location>
</feature>
<dbReference type="STRING" id="597456.A0A0L7QU10"/>
<keyword evidence="3" id="KW-0479">Metal-binding</keyword>
<evidence type="ECO:0000256" key="3">
    <source>
        <dbReference type="ARBA" id="ARBA00022723"/>
    </source>
</evidence>
<dbReference type="FunFam" id="3.30.160.60:FF:000624">
    <property type="entry name" value="zinc finger protein 697"/>
    <property type="match status" value="1"/>
</dbReference>
<dbReference type="Proteomes" id="UP000053825">
    <property type="component" value="Unassembled WGS sequence"/>
</dbReference>
<dbReference type="InterPro" id="IPR050331">
    <property type="entry name" value="Zinc_finger"/>
</dbReference>
<dbReference type="Gene3D" id="3.30.160.60">
    <property type="entry name" value="Classic Zinc Finger"/>
    <property type="match status" value="7"/>
</dbReference>
<dbReference type="InterPro" id="IPR036236">
    <property type="entry name" value="Znf_C2H2_sf"/>
</dbReference>
<dbReference type="GO" id="GO:0010468">
    <property type="term" value="P:regulation of gene expression"/>
    <property type="evidence" value="ECO:0007669"/>
    <property type="project" value="TreeGrafter"/>
</dbReference>
<evidence type="ECO:0000256" key="7">
    <source>
        <dbReference type="ARBA" id="ARBA00023015"/>
    </source>
</evidence>
<sequence>MMPMSNIHCLICNINLDVSSCVNIFSTSFPRHEEMLINFVSRVLRIATSELQNPYICSQCYNLFQMLEQAQKTVLNIRCEILKIYRATERRKSIKQSINNDTKLNLCTNIILEEKKLSNGDENLKGGSNLQTFQIEEVVQQQCVQNNVVNQNINIPNIDFVSNNKINAELKKHFKKKTTDCNEVDNIKSFDYNNTHINIKKDEIFKNDVLHNSIALINDNTVYNINTSQANLHALKMHVEENNFLSLITCEKNEPKKSITTDSIFSDNGLQVSNADFKWKEVNENITEVKENTENTTVTQVDEIKIPLKSGKISKYDLKPLKYSCPTCDKRWRTSAELKTHIKTHSSLRPYMCEKCGQAYKHKHALEIHVGMHNGINPFQCNFCNKCFTQKGALMRHLPMHTGEMPYQCELCGKRFIHHTSYNMHRLSHTGQKSYKCHMCDLSLLSTSHLKRHMRVHTGEKPFSCTVCGKRFAERYNLFAHQKIHDPLESKTKKTKEMKYQCNHCNVVFKQKQNLNDHMKHHSTNNESDLKKSQCTVLQVETETQELSKKVDSEHCVLQQTWIQMNRSKLDIIDNQARFVLLQNPLPEIDENSFAVTFSDQKISLGSTNYNTNLQVIIEPSDASLLSNNLSSIDKIHM</sequence>
<evidence type="ECO:0000256" key="4">
    <source>
        <dbReference type="ARBA" id="ARBA00022737"/>
    </source>
</evidence>
<dbReference type="GO" id="GO:0008270">
    <property type="term" value="F:zinc ion binding"/>
    <property type="evidence" value="ECO:0007669"/>
    <property type="project" value="UniProtKB-KW"/>
</dbReference>
<dbReference type="AlphaFoldDB" id="A0A0L7QU10"/>
<dbReference type="OrthoDB" id="6077919at2759"/>
<dbReference type="PROSITE" id="PS00028">
    <property type="entry name" value="ZINC_FINGER_C2H2_1"/>
    <property type="match status" value="7"/>
</dbReference>
<evidence type="ECO:0000256" key="9">
    <source>
        <dbReference type="ARBA" id="ARBA00023163"/>
    </source>
</evidence>
<dbReference type="PANTHER" id="PTHR16515">
    <property type="entry name" value="PR DOMAIN ZINC FINGER PROTEIN"/>
    <property type="match status" value="1"/>
</dbReference>
<keyword evidence="6" id="KW-0862">Zinc</keyword>
<dbReference type="FunFam" id="3.30.160.60:FF:000340">
    <property type="entry name" value="zinc finger protein 473 isoform X1"/>
    <property type="match status" value="1"/>
</dbReference>
<keyword evidence="5 11" id="KW-0863">Zinc-finger</keyword>
<accession>A0A0L7QU10</accession>
<evidence type="ECO:0000256" key="6">
    <source>
        <dbReference type="ARBA" id="ARBA00022833"/>
    </source>
</evidence>
<reference evidence="13 14" key="1">
    <citation type="submission" date="2015-07" db="EMBL/GenBank/DDBJ databases">
        <title>The genome of Habropoda laboriosa.</title>
        <authorList>
            <person name="Pan H."/>
            <person name="Kapheim K."/>
        </authorList>
    </citation>
    <scope>NUCLEOTIDE SEQUENCE [LARGE SCALE GENOMIC DNA]</scope>
    <source>
        <strain evidence="13">0110345459</strain>
    </source>
</reference>
<feature type="domain" description="C2H2-type" evidence="12">
    <location>
        <begin position="379"/>
        <end position="406"/>
    </location>
</feature>
<dbReference type="SMART" id="SM00355">
    <property type="entry name" value="ZnF_C2H2"/>
    <property type="match status" value="7"/>
</dbReference>
<evidence type="ECO:0000259" key="12">
    <source>
        <dbReference type="PROSITE" id="PS50157"/>
    </source>
</evidence>
<evidence type="ECO:0000313" key="14">
    <source>
        <dbReference type="Proteomes" id="UP000053825"/>
    </source>
</evidence>
<keyword evidence="9" id="KW-0804">Transcription</keyword>
<keyword evidence="14" id="KW-1185">Reference proteome</keyword>
<comment type="subcellular location">
    <subcellularLocation>
        <location evidence="1">Nucleus</location>
    </subcellularLocation>
</comment>
<dbReference type="SUPFAM" id="SSF57667">
    <property type="entry name" value="beta-beta-alpha zinc fingers"/>
    <property type="match status" value="4"/>
</dbReference>
<dbReference type="InterPro" id="IPR013087">
    <property type="entry name" value="Znf_C2H2_type"/>
</dbReference>
<dbReference type="GO" id="GO:0005634">
    <property type="term" value="C:nucleus"/>
    <property type="evidence" value="ECO:0007669"/>
    <property type="project" value="UniProtKB-SubCell"/>
</dbReference>
<evidence type="ECO:0000256" key="10">
    <source>
        <dbReference type="ARBA" id="ARBA00023242"/>
    </source>
</evidence>
<feature type="domain" description="C2H2-type" evidence="12">
    <location>
        <begin position="351"/>
        <end position="378"/>
    </location>
</feature>
<gene>
    <name evidence="13" type="ORF">WH47_05202</name>
</gene>
<feature type="domain" description="C2H2-type" evidence="12">
    <location>
        <begin position="500"/>
        <end position="527"/>
    </location>
</feature>
<proteinExistence type="inferred from homology"/>
<feature type="domain" description="C2H2-type" evidence="12">
    <location>
        <begin position="463"/>
        <end position="490"/>
    </location>
</feature>
<dbReference type="EMBL" id="KQ414736">
    <property type="protein sequence ID" value="KOC62110.1"/>
    <property type="molecule type" value="Genomic_DNA"/>
</dbReference>
<evidence type="ECO:0000256" key="1">
    <source>
        <dbReference type="ARBA" id="ARBA00004123"/>
    </source>
</evidence>
<organism evidence="13 14">
    <name type="scientific">Habropoda laboriosa</name>
    <dbReference type="NCBI Taxonomy" id="597456"/>
    <lineage>
        <taxon>Eukaryota</taxon>
        <taxon>Metazoa</taxon>
        <taxon>Ecdysozoa</taxon>
        <taxon>Arthropoda</taxon>
        <taxon>Hexapoda</taxon>
        <taxon>Insecta</taxon>
        <taxon>Pterygota</taxon>
        <taxon>Neoptera</taxon>
        <taxon>Endopterygota</taxon>
        <taxon>Hymenoptera</taxon>
        <taxon>Apocrita</taxon>
        <taxon>Aculeata</taxon>
        <taxon>Apoidea</taxon>
        <taxon>Anthophila</taxon>
        <taxon>Apidae</taxon>
        <taxon>Habropoda</taxon>
    </lineage>
</organism>
<evidence type="ECO:0000256" key="11">
    <source>
        <dbReference type="PROSITE-ProRule" id="PRU00042"/>
    </source>
</evidence>
<feature type="domain" description="C2H2-type" evidence="12">
    <location>
        <begin position="407"/>
        <end position="434"/>
    </location>
</feature>
<evidence type="ECO:0000256" key="8">
    <source>
        <dbReference type="ARBA" id="ARBA00023125"/>
    </source>
</evidence>
<evidence type="ECO:0000313" key="13">
    <source>
        <dbReference type="EMBL" id="KOC62110.1"/>
    </source>
</evidence>
<feature type="domain" description="C2H2-type" evidence="12">
    <location>
        <begin position="323"/>
        <end position="350"/>
    </location>
</feature>
<evidence type="ECO:0000256" key="2">
    <source>
        <dbReference type="ARBA" id="ARBA00006991"/>
    </source>
</evidence>
<dbReference type="PANTHER" id="PTHR16515:SF66">
    <property type="entry name" value="C2H2-TYPE DOMAIN-CONTAINING PROTEIN"/>
    <property type="match status" value="1"/>
</dbReference>
<dbReference type="Pfam" id="PF00096">
    <property type="entry name" value="zf-C2H2"/>
    <property type="match status" value="5"/>
</dbReference>
<keyword evidence="7" id="KW-0805">Transcription regulation</keyword>
<comment type="similarity">
    <text evidence="2">Belongs to the krueppel C2H2-type zinc-finger protein family.</text>
</comment>
<protein>
    <submittedName>
        <fullName evidence="13">Zinc finger protein 358</fullName>
    </submittedName>
</protein>
<evidence type="ECO:0000256" key="5">
    <source>
        <dbReference type="ARBA" id="ARBA00022771"/>
    </source>
</evidence>
<dbReference type="FunFam" id="3.30.160.60:FF:000862">
    <property type="entry name" value="zinc finger protein 697"/>
    <property type="match status" value="1"/>
</dbReference>
<keyword evidence="8" id="KW-0238">DNA-binding</keyword>
<keyword evidence="10" id="KW-0539">Nucleus</keyword>
<dbReference type="FunFam" id="3.30.160.60:FF:000446">
    <property type="entry name" value="Zinc finger protein"/>
    <property type="match status" value="1"/>
</dbReference>
<name>A0A0L7QU10_9HYME</name>
<keyword evidence="4" id="KW-0677">Repeat</keyword>
<dbReference type="PROSITE" id="PS50157">
    <property type="entry name" value="ZINC_FINGER_C2H2_2"/>
    <property type="match status" value="7"/>
</dbReference>